<dbReference type="AlphaFoldDB" id="A0A1G9NIS7"/>
<evidence type="ECO:0000256" key="3">
    <source>
        <dbReference type="ARBA" id="ARBA00022985"/>
    </source>
</evidence>
<dbReference type="GO" id="GO:0005829">
    <property type="term" value="C:cytosol"/>
    <property type="evidence" value="ECO:0007669"/>
    <property type="project" value="TreeGrafter"/>
</dbReference>
<dbReference type="RefSeq" id="WP_091766817.1">
    <property type="nucleotide sequence ID" value="NZ_FNHG01000002.1"/>
</dbReference>
<dbReference type="NCBIfam" id="NF003950">
    <property type="entry name" value="PRK05450.1-3"/>
    <property type="match status" value="1"/>
</dbReference>
<keyword evidence="3 4" id="KW-0448">Lipopolysaccharide biosynthesis</keyword>
<dbReference type="CDD" id="cd02517">
    <property type="entry name" value="CMP-KDO-Synthetase"/>
    <property type="match status" value="1"/>
</dbReference>
<dbReference type="NCBIfam" id="NF003952">
    <property type="entry name" value="PRK05450.1-5"/>
    <property type="match status" value="1"/>
</dbReference>
<keyword evidence="6" id="KW-1185">Reference proteome</keyword>
<evidence type="ECO:0000256" key="1">
    <source>
        <dbReference type="ARBA" id="ARBA00022679"/>
    </source>
</evidence>
<comment type="subcellular location">
    <subcellularLocation>
        <location evidence="4">Cytoplasm</location>
    </subcellularLocation>
</comment>
<dbReference type="HAMAP" id="MF_00057">
    <property type="entry name" value="KdsB"/>
    <property type="match status" value="1"/>
</dbReference>
<dbReference type="EMBL" id="FNHG01000002">
    <property type="protein sequence ID" value="SDL86270.1"/>
    <property type="molecule type" value="Genomic_DNA"/>
</dbReference>
<dbReference type="PANTHER" id="PTHR42866">
    <property type="entry name" value="3-DEOXY-MANNO-OCTULOSONATE CYTIDYLYLTRANSFERASE"/>
    <property type="match status" value="1"/>
</dbReference>
<comment type="function">
    <text evidence="4">Activates KDO (a required 8-carbon sugar) for incorporation into bacterial lipopolysaccharide in Gram-negative bacteria.</text>
</comment>
<organism evidence="5 6">
    <name type="scientific">Maricaulis salignorans</name>
    <dbReference type="NCBI Taxonomy" id="144026"/>
    <lineage>
        <taxon>Bacteria</taxon>
        <taxon>Pseudomonadati</taxon>
        <taxon>Pseudomonadota</taxon>
        <taxon>Alphaproteobacteria</taxon>
        <taxon>Maricaulales</taxon>
        <taxon>Maricaulaceae</taxon>
        <taxon>Maricaulis</taxon>
    </lineage>
</organism>
<comment type="pathway">
    <text evidence="4">Nucleotide-sugar biosynthesis; CMP-3-deoxy-D-manno-octulosonate biosynthesis; CMP-3-deoxy-D-manno-octulosonate from 3-deoxy-D-manno-octulosonate and CTP: step 1/1.</text>
</comment>
<dbReference type="Gene3D" id="3.90.550.10">
    <property type="entry name" value="Spore Coat Polysaccharide Biosynthesis Protein SpsA, Chain A"/>
    <property type="match status" value="1"/>
</dbReference>
<sequence length="260" mass="28185">MSVIAIIPARYASGRFPGKPLEKIAGRMMIERVWRSTSAAPGVDRVVVATDDERIVEAVEAFGGEAVMTDPACRNGTERALDAVKRLGSDADIVINVQGDAALIPPWVIGDVATAMRADSALAMATPAVKMPEDTAIRMREMKAKGIVGGTTVVFNRAMDALYFSKGVIPFQRHPEAGTPTWQHIGLYGYRRETLERIVALEPSPLEKAESLEQLRALENGIPIRIVPTDYRGRSAWSVDAPEDVPVVEGIIAREGELVP</sequence>
<comment type="similarity">
    <text evidence="4">Belongs to the KdsB family.</text>
</comment>
<dbReference type="UniPathway" id="UPA00358">
    <property type="reaction ID" value="UER00476"/>
</dbReference>
<dbReference type="SUPFAM" id="SSF53448">
    <property type="entry name" value="Nucleotide-diphospho-sugar transferases"/>
    <property type="match status" value="1"/>
</dbReference>
<evidence type="ECO:0000256" key="4">
    <source>
        <dbReference type="HAMAP-Rule" id="MF_00057"/>
    </source>
</evidence>
<dbReference type="Proteomes" id="UP000199759">
    <property type="component" value="Unassembled WGS sequence"/>
</dbReference>
<dbReference type="PANTHER" id="PTHR42866:SF2">
    <property type="entry name" value="3-DEOXY-MANNO-OCTULOSONATE CYTIDYLYLTRANSFERASE, MITOCHONDRIAL"/>
    <property type="match status" value="1"/>
</dbReference>
<name>A0A1G9NIS7_9PROT</name>
<gene>
    <name evidence="4" type="primary">kdsB</name>
    <name evidence="5" type="ORF">SAMN04488568_102357</name>
</gene>
<reference evidence="5 6" key="1">
    <citation type="submission" date="2016-10" db="EMBL/GenBank/DDBJ databases">
        <authorList>
            <person name="de Groot N.N."/>
        </authorList>
    </citation>
    <scope>NUCLEOTIDE SEQUENCE [LARGE SCALE GENOMIC DNA]</scope>
    <source>
        <strain evidence="5 6">DSM 16077</strain>
    </source>
</reference>
<dbReference type="InterPro" id="IPR003329">
    <property type="entry name" value="Cytidylyl_trans"/>
</dbReference>
<dbReference type="GO" id="GO:0033468">
    <property type="term" value="P:CMP-keto-3-deoxy-D-manno-octulosonic acid biosynthetic process"/>
    <property type="evidence" value="ECO:0007669"/>
    <property type="project" value="UniProtKB-UniRule"/>
</dbReference>
<dbReference type="InterPro" id="IPR004528">
    <property type="entry name" value="KdsB"/>
</dbReference>
<accession>A0A1G9NIS7</accession>
<keyword evidence="1 4" id="KW-0808">Transferase</keyword>
<dbReference type="GO" id="GO:0008690">
    <property type="term" value="F:3-deoxy-manno-octulosonate cytidylyltransferase activity"/>
    <property type="evidence" value="ECO:0007669"/>
    <property type="project" value="UniProtKB-UniRule"/>
</dbReference>
<proteinExistence type="inferred from homology"/>
<evidence type="ECO:0000313" key="5">
    <source>
        <dbReference type="EMBL" id="SDL86270.1"/>
    </source>
</evidence>
<evidence type="ECO:0000256" key="2">
    <source>
        <dbReference type="ARBA" id="ARBA00022695"/>
    </source>
</evidence>
<keyword evidence="2 4" id="KW-0548">Nucleotidyltransferase</keyword>
<evidence type="ECO:0000313" key="6">
    <source>
        <dbReference type="Proteomes" id="UP000199759"/>
    </source>
</evidence>
<dbReference type="STRING" id="144026.SAMN04488568_102357"/>
<dbReference type="OrthoDB" id="9815559at2"/>
<dbReference type="GO" id="GO:0009103">
    <property type="term" value="P:lipopolysaccharide biosynthetic process"/>
    <property type="evidence" value="ECO:0007669"/>
    <property type="project" value="UniProtKB-UniRule"/>
</dbReference>
<protein>
    <recommendedName>
        <fullName evidence="4">3-deoxy-manno-octulosonate cytidylyltransferase</fullName>
        <ecNumber evidence="4">2.7.7.38</ecNumber>
    </recommendedName>
    <alternativeName>
        <fullName evidence="4">CMP-2-keto-3-deoxyoctulosonic acid synthase</fullName>
        <shortName evidence="4">CKS</shortName>
        <shortName evidence="4">CMP-KDO synthase</shortName>
    </alternativeName>
</protein>
<dbReference type="NCBIfam" id="TIGR00466">
    <property type="entry name" value="kdsB"/>
    <property type="match status" value="1"/>
</dbReference>
<comment type="catalytic activity">
    <reaction evidence="4">
        <text>3-deoxy-alpha-D-manno-oct-2-ulosonate + CTP = CMP-3-deoxy-beta-D-manno-octulosonate + diphosphate</text>
        <dbReference type="Rhea" id="RHEA:23448"/>
        <dbReference type="ChEBI" id="CHEBI:33019"/>
        <dbReference type="ChEBI" id="CHEBI:37563"/>
        <dbReference type="ChEBI" id="CHEBI:85986"/>
        <dbReference type="ChEBI" id="CHEBI:85987"/>
        <dbReference type="EC" id="2.7.7.38"/>
    </reaction>
</comment>
<dbReference type="InterPro" id="IPR029044">
    <property type="entry name" value="Nucleotide-diphossugar_trans"/>
</dbReference>
<dbReference type="Pfam" id="PF02348">
    <property type="entry name" value="CTP_transf_3"/>
    <property type="match status" value="1"/>
</dbReference>
<keyword evidence="4" id="KW-0963">Cytoplasm</keyword>
<dbReference type="EC" id="2.7.7.38" evidence="4"/>